<dbReference type="SUPFAM" id="SSF56731">
    <property type="entry name" value="DNA primase core"/>
    <property type="match status" value="1"/>
</dbReference>
<reference evidence="2" key="1">
    <citation type="submission" date="2023-07" db="EMBL/GenBank/DDBJ databases">
        <title>draft genome sequence of fig (Ficus carica).</title>
        <authorList>
            <person name="Takahashi T."/>
            <person name="Nishimura K."/>
        </authorList>
    </citation>
    <scope>NUCLEOTIDE SEQUENCE</scope>
</reference>
<dbReference type="AlphaFoldDB" id="A0AA88DZJ5"/>
<dbReference type="PANTHER" id="PTHR12873:SF6">
    <property type="entry name" value="TOPRIM DOMAIN-CONTAINING PROTEIN"/>
    <property type="match status" value="1"/>
</dbReference>
<organism evidence="2 3">
    <name type="scientific">Ficus carica</name>
    <name type="common">Common fig</name>
    <dbReference type="NCBI Taxonomy" id="3494"/>
    <lineage>
        <taxon>Eukaryota</taxon>
        <taxon>Viridiplantae</taxon>
        <taxon>Streptophyta</taxon>
        <taxon>Embryophyta</taxon>
        <taxon>Tracheophyta</taxon>
        <taxon>Spermatophyta</taxon>
        <taxon>Magnoliopsida</taxon>
        <taxon>eudicotyledons</taxon>
        <taxon>Gunneridae</taxon>
        <taxon>Pentapetalae</taxon>
        <taxon>rosids</taxon>
        <taxon>fabids</taxon>
        <taxon>Rosales</taxon>
        <taxon>Moraceae</taxon>
        <taxon>Ficeae</taxon>
        <taxon>Ficus</taxon>
    </lineage>
</organism>
<dbReference type="SMART" id="SM00493">
    <property type="entry name" value="TOPRIM"/>
    <property type="match status" value="1"/>
</dbReference>
<comment type="caution">
    <text evidence="2">The sequence shown here is derived from an EMBL/GenBank/DDBJ whole genome shotgun (WGS) entry which is preliminary data.</text>
</comment>
<evidence type="ECO:0000259" key="1">
    <source>
        <dbReference type="SMART" id="SM00493"/>
    </source>
</evidence>
<gene>
    <name evidence="2" type="ORF">TIFTF001_033874</name>
</gene>
<evidence type="ECO:0000313" key="2">
    <source>
        <dbReference type="EMBL" id="GMN64808.1"/>
    </source>
</evidence>
<dbReference type="PANTHER" id="PTHR12873">
    <property type="entry name" value="T7-LIKE MITOCHONDRIAL DNA HELICASE"/>
    <property type="match status" value="1"/>
</dbReference>
<accession>A0AA88DZJ5</accession>
<dbReference type="Pfam" id="PF13662">
    <property type="entry name" value="Toprim_4"/>
    <property type="match status" value="1"/>
</dbReference>
<dbReference type="Proteomes" id="UP001187192">
    <property type="component" value="Unassembled WGS sequence"/>
</dbReference>
<dbReference type="GO" id="GO:0043139">
    <property type="term" value="F:5'-3' DNA helicase activity"/>
    <property type="evidence" value="ECO:0007669"/>
    <property type="project" value="InterPro"/>
</dbReference>
<dbReference type="EMBL" id="BTGU01000195">
    <property type="protein sequence ID" value="GMN64808.1"/>
    <property type="molecule type" value="Genomic_DNA"/>
</dbReference>
<dbReference type="Gene3D" id="3.40.1360.10">
    <property type="match status" value="1"/>
</dbReference>
<name>A0AA88DZJ5_FICCA</name>
<dbReference type="InterPro" id="IPR034154">
    <property type="entry name" value="TOPRIM_DnaG/twinkle"/>
</dbReference>
<dbReference type="InterPro" id="IPR006171">
    <property type="entry name" value="TOPRIM_dom"/>
</dbReference>
<dbReference type="GO" id="GO:0003697">
    <property type="term" value="F:single-stranded DNA binding"/>
    <property type="evidence" value="ECO:0007669"/>
    <property type="project" value="InterPro"/>
</dbReference>
<keyword evidence="3" id="KW-1185">Reference proteome</keyword>
<dbReference type="InterPro" id="IPR027032">
    <property type="entry name" value="Twinkle-like"/>
</dbReference>
<proteinExistence type="predicted"/>
<feature type="domain" description="Toprim" evidence="1">
    <location>
        <begin position="254"/>
        <end position="342"/>
    </location>
</feature>
<protein>
    <recommendedName>
        <fullName evidence="1">Toprim domain-containing protein</fullName>
    </recommendedName>
</protein>
<dbReference type="CDD" id="cd01029">
    <property type="entry name" value="TOPRIM_primases"/>
    <property type="match status" value="1"/>
</dbReference>
<evidence type="ECO:0000313" key="3">
    <source>
        <dbReference type="Proteomes" id="UP001187192"/>
    </source>
</evidence>
<sequence>MNLSVIQSLYHVINTTTPILLNPKRKLVNIRCHFSSASHSNNLKTSTRIPAKLERFNEVSPDDVPKVDVLKQKVELLGIVFGSSSVPGLYYNLLCPKCNGGQSIERSLSFHIVLNGYADTVSFAFSMGFCNVEMLSIRLWLGWPDDQAEDDKTERKFKSARQLTEQALGLLPLGDELIAYFHDRMISEETLHRNNVMQLSGNKGVEFGTLSSVSLCISHLIWGFDNIIATYFILFQEKDTEKVLYGLDDIIDADEIIIVEGELDKLSVEEAGFLNCVSVPGGAPGKVSDQLPSFEKDTAFQYLWNCKQYLDKASRIVLATDGDQPGQALADELARRLGKERSWVWIERLRYRWLNMFPYYGARLIDIRLKSVKLNYIVSSNKSIARCWQVSWPKKDEFSYFKDANEQLKQLDKVQRWISRVEAVEVEVNALMLKKDQEMSKLCLWGCCSNNHISSYNFGKKVSEKLVEVKDLQSKWVFEVVAERVLGALAVACFLSQLWAWKHCLIRFGKILMMKMLKLWGCMG</sequence>